<proteinExistence type="predicted"/>
<dbReference type="PROSITE" id="PS01174">
    <property type="entry name" value="LIPASE_GDXG_SER"/>
    <property type="match status" value="1"/>
</dbReference>
<dbReference type="PANTHER" id="PTHR23025:SF4">
    <property type="entry name" value="ALPHA_BETA HYDROLASE FOLD-3 DOMAIN-CONTAINING PROTEIN"/>
    <property type="match status" value="1"/>
</dbReference>
<dbReference type="Proteomes" id="UP000564378">
    <property type="component" value="Unassembled WGS sequence"/>
</dbReference>
<gene>
    <name evidence="3" type="ORF">H6P80_14665</name>
</gene>
<dbReference type="GO" id="GO:0004771">
    <property type="term" value="F:sterol ester esterase activity"/>
    <property type="evidence" value="ECO:0007669"/>
    <property type="project" value="TreeGrafter"/>
</dbReference>
<dbReference type="Pfam" id="PF07859">
    <property type="entry name" value="Abhydrolase_3"/>
    <property type="match status" value="1"/>
</dbReference>
<dbReference type="EMBL" id="JACJVJ010000003">
    <property type="protein sequence ID" value="MBC2778864.1"/>
    <property type="molecule type" value="Genomic_DNA"/>
</dbReference>
<dbReference type="GO" id="GO:0019433">
    <property type="term" value="P:triglyceride catabolic process"/>
    <property type="evidence" value="ECO:0007669"/>
    <property type="project" value="TreeGrafter"/>
</dbReference>
<dbReference type="GO" id="GO:0005829">
    <property type="term" value="C:cytosol"/>
    <property type="evidence" value="ECO:0007669"/>
    <property type="project" value="TreeGrafter"/>
</dbReference>
<reference evidence="3 4" key="1">
    <citation type="submission" date="2020-08" db="EMBL/GenBank/DDBJ databases">
        <title>Draft genome sequence of Parasphingopyxis sp. GrpM-11.</title>
        <authorList>
            <person name="Oh J."/>
            <person name="Roh D.-H."/>
        </authorList>
    </citation>
    <scope>NUCLEOTIDE SEQUENCE [LARGE SCALE GENOMIC DNA]</scope>
    <source>
        <strain evidence="3 4">GrpM-11</strain>
    </source>
</reference>
<dbReference type="InterPro" id="IPR013094">
    <property type="entry name" value="AB_hydrolase_3"/>
</dbReference>
<comment type="caution">
    <text evidence="3">The sequence shown here is derived from an EMBL/GenBank/DDBJ whole genome shotgun (WGS) entry which is preliminary data.</text>
</comment>
<dbReference type="RefSeq" id="WP_185802180.1">
    <property type="nucleotide sequence ID" value="NZ_JACJVJ010000003.1"/>
</dbReference>
<dbReference type="SUPFAM" id="SSF53474">
    <property type="entry name" value="alpha/beta-Hydrolases"/>
    <property type="match status" value="1"/>
</dbReference>
<accession>A0A842I421</accession>
<sequence length="315" mass="33807">MAGSPPLAEGLADYIAAVRLAPGGQRPSPEQARLAADLNADAIAYPRPEGMTVTTSFVVREAGETAVRIYRPAGDGPQPGIVYFHGGGFTTGSLDSYEPVAMALAEASGATVISVHYARLPQSTPQAMLEECYDVLCWTAEIASILKIDTQQLAVAGDSAGAFIAALLAIRARDSEGPNLACQILCYGLFDLDEMRDAYQKSADPILTLPIIKSMIATYRECDARSSTPVAAPLHSDNLVGLPPALLVGAAYDALLDEGQDYTRRLREAGVEAQMRIAERMPHGFFRAVRFSEAARAEMRELGKAIRTYFKHEQG</sequence>
<dbReference type="InterPro" id="IPR033140">
    <property type="entry name" value="Lipase_GDXG_put_SER_AS"/>
</dbReference>
<evidence type="ECO:0000313" key="3">
    <source>
        <dbReference type="EMBL" id="MBC2778864.1"/>
    </source>
</evidence>
<dbReference type="AlphaFoldDB" id="A0A842I421"/>
<feature type="domain" description="Alpha/beta hydrolase fold-3" evidence="2">
    <location>
        <begin position="81"/>
        <end position="286"/>
    </location>
</feature>
<dbReference type="PANTHER" id="PTHR23025">
    <property type="entry name" value="TRIACYLGLYCEROL LIPASE"/>
    <property type="match status" value="1"/>
</dbReference>
<evidence type="ECO:0000259" key="2">
    <source>
        <dbReference type="Pfam" id="PF07859"/>
    </source>
</evidence>
<keyword evidence="3" id="KW-0378">Hydrolase</keyword>
<keyword evidence="4" id="KW-1185">Reference proteome</keyword>
<dbReference type="InterPro" id="IPR029058">
    <property type="entry name" value="AB_hydrolase_fold"/>
</dbReference>
<evidence type="ECO:0000256" key="1">
    <source>
        <dbReference type="PROSITE-ProRule" id="PRU10038"/>
    </source>
</evidence>
<organism evidence="3 4">
    <name type="scientific">Parasphingopyxis marina</name>
    <dbReference type="NCBI Taxonomy" id="2761622"/>
    <lineage>
        <taxon>Bacteria</taxon>
        <taxon>Pseudomonadati</taxon>
        <taxon>Pseudomonadota</taxon>
        <taxon>Alphaproteobacteria</taxon>
        <taxon>Sphingomonadales</taxon>
        <taxon>Sphingomonadaceae</taxon>
        <taxon>Parasphingopyxis</taxon>
    </lineage>
</organism>
<feature type="active site" evidence="1">
    <location>
        <position position="159"/>
    </location>
</feature>
<dbReference type="Gene3D" id="3.40.50.1820">
    <property type="entry name" value="alpha/beta hydrolase"/>
    <property type="match status" value="1"/>
</dbReference>
<name>A0A842I421_9SPHN</name>
<protein>
    <submittedName>
        <fullName evidence="3">Alpha/beta hydrolase</fullName>
    </submittedName>
</protein>
<evidence type="ECO:0000313" key="4">
    <source>
        <dbReference type="Proteomes" id="UP000564378"/>
    </source>
</evidence>
<dbReference type="GO" id="GO:0004806">
    <property type="term" value="F:triacylglycerol lipase activity"/>
    <property type="evidence" value="ECO:0007669"/>
    <property type="project" value="TreeGrafter"/>
</dbReference>